<keyword evidence="4" id="KW-0677">Repeat</keyword>
<feature type="domain" description="RCK C-terminal" evidence="8">
    <location>
        <begin position="311"/>
        <end position="394"/>
    </location>
</feature>
<feature type="transmembrane region" description="Helical" evidence="7">
    <location>
        <begin position="150"/>
        <end position="171"/>
    </location>
</feature>
<dbReference type="RefSeq" id="WP_267655324.1">
    <property type="nucleotide sequence ID" value="NZ_JAOVZR010000001.1"/>
</dbReference>
<dbReference type="InterPro" id="IPR004680">
    <property type="entry name" value="Cit_transptr-like_dom"/>
</dbReference>
<dbReference type="PROSITE" id="PS51202">
    <property type="entry name" value="RCK_C"/>
    <property type="match status" value="1"/>
</dbReference>
<dbReference type="InterPro" id="IPR051679">
    <property type="entry name" value="DASS-Related_Transporters"/>
</dbReference>
<evidence type="ECO:0000256" key="3">
    <source>
        <dbReference type="ARBA" id="ARBA00022692"/>
    </source>
</evidence>
<evidence type="ECO:0000259" key="8">
    <source>
        <dbReference type="PROSITE" id="PS51202"/>
    </source>
</evidence>
<feature type="transmembrane region" description="Helical" evidence="7">
    <location>
        <begin position="66"/>
        <end position="89"/>
    </location>
</feature>
<dbReference type="Pfam" id="PF03600">
    <property type="entry name" value="CitMHS"/>
    <property type="match status" value="1"/>
</dbReference>
<feature type="transmembrane region" description="Helical" evidence="7">
    <location>
        <begin position="453"/>
        <end position="472"/>
    </location>
</feature>
<organism evidence="9 10">
    <name type="scientific">Hoeflea algicola</name>
    <dbReference type="NCBI Taxonomy" id="2983763"/>
    <lineage>
        <taxon>Bacteria</taxon>
        <taxon>Pseudomonadati</taxon>
        <taxon>Pseudomonadota</taxon>
        <taxon>Alphaproteobacteria</taxon>
        <taxon>Hyphomicrobiales</taxon>
        <taxon>Rhizobiaceae</taxon>
        <taxon>Hoeflea</taxon>
    </lineage>
</organism>
<dbReference type="InterPro" id="IPR006037">
    <property type="entry name" value="RCK_C"/>
</dbReference>
<evidence type="ECO:0000256" key="6">
    <source>
        <dbReference type="ARBA" id="ARBA00023136"/>
    </source>
</evidence>
<evidence type="ECO:0000313" key="10">
    <source>
        <dbReference type="Proteomes" id="UP001073227"/>
    </source>
</evidence>
<gene>
    <name evidence="9" type="ORF">OEG84_19815</name>
</gene>
<dbReference type="InterPro" id="IPR031312">
    <property type="entry name" value="Na/sul_symport_CS"/>
</dbReference>
<feature type="transmembrane region" description="Helical" evidence="7">
    <location>
        <begin position="6"/>
        <end position="30"/>
    </location>
</feature>
<dbReference type="InterPro" id="IPR036721">
    <property type="entry name" value="RCK_C_sf"/>
</dbReference>
<feature type="transmembrane region" description="Helical" evidence="7">
    <location>
        <begin position="191"/>
        <end position="211"/>
    </location>
</feature>
<evidence type="ECO:0000256" key="2">
    <source>
        <dbReference type="ARBA" id="ARBA00022448"/>
    </source>
</evidence>
<feature type="transmembrane region" description="Helical" evidence="7">
    <location>
        <begin position="37"/>
        <end position="54"/>
    </location>
</feature>
<sequence length="602" mass="64393">MSQVSFWVFLSETSGLISTLMLALVFLGFLFEKLPPAAVATAGAAGFLLMGYVSTDEVLQVFSNPAPITIAAMFILSSALVSTGVLDAASSYFVKLAKRRGLSALILLLLGAAIASGLMNNTPLVLVLIPIVIKMAQSLKLASSRVLIPLSYMSILGGTLTLIGTSTNLLIDGVAQQAGMEPMRMLEILPFGLSALVVGSVTLFFLGPLLLPTRASANETLDDEAIEFMSEARIRYSGEHEKDAEGGDRPLSDFTALSRTRVLSVLRGSERLKPDPDLLLTRQDLVIFQANQSELLTLREHPRYQVGYYKQRLEPREGASSEMVEAVYAGDARSSGRRVSDLNWFEKGVGVVGISRRGHNPGPELAGVRLRPGDRVLLDGRSGDLSSILHSESFVAATRPRLRPYKRHRANLAIFTMALVVALSILNIAPLVTLALLGVGVILLTRCVEAEDAWNSIDGSILVLIFAMLAIGQGLENTGVIKTLVAVIAPYLSDASPLVVIFALYALTSLLTEMVSNNAVAVILTPVAISLAASIGMDPKPLVYTVMLGASASFATPIGYQTNTIVYAAGGYRFSDFLKLGLVMNVVVGVASCLSIWFFAVR</sequence>
<evidence type="ECO:0000313" key="9">
    <source>
        <dbReference type="EMBL" id="MCY0149885.1"/>
    </source>
</evidence>
<proteinExistence type="predicted"/>
<reference evidence="9" key="1">
    <citation type="submission" date="2022-10" db="EMBL/GenBank/DDBJ databases">
        <title>Hoeflea sp. G2-23, isolated from marine algae.</title>
        <authorList>
            <person name="Kristyanto S."/>
            <person name="Kim J.M."/>
            <person name="Jeon C.O."/>
        </authorList>
    </citation>
    <scope>NUCLEOTIDE SEQUENCE</scope>
    <source>
        <strain evidence="9">G2-23</strain>
    </source>
</reference>
<keyword evidence="10" id="KW-1185">Reference proteome</keyword>
<feature type="transmembrane region" description="Helical" evidence="7">
    <location>
        <begin position="519"/>
        <end position="535"/>
    </location>
</feature>
<keyword evidence="3 7" id="KW-0812">Transmembrane</keyword>
<dbReference type="PANTHER" id="PTHR43652:SF2">
    <property type="entry name" value="BASIC AMINO ACID ANTIPORTER YFCC-RELATED"/>
    <property type="match status" value="1"/>
</dbReference>
<comment type="caution">
    <text evidence="9">The sequence shown here is derived from an EMBL/GenBank/DDBJ whole genome shotgun (WGS) entry which is preliminary data.</text>
</comment>
<dbReference type="Pfam" id="PF02080">
    <property type="entry name" value="TrkA_C"/>
    <property type="match status" value="1"/>
</dbReference>
<protein>
    <submittedName>
        <fullName evidence="9">SLC13 family permease</fullName>
    </submittedName>
</protein>
<evidence type="ECO:0000256" key="1">
    <source>
        <dbReference type="ARBA" id="ARBA00004141"/>
    </source>
</evidence>
<comment type="subcellular location">
    <subcellularLocation>
        <location evidence="1">Membrane</location>
        <topology evidence="1">Multi-pass membrane protein</topology>
    </subcellularLocation>
</comment>
<dbReference type="SUPFAM" id="SSF116726">
    <property type="entry name" value="TrkA C-terminal domain-like"/>
    <property type="match status" value="1"/>
</dbReference>
<name>A0ABT3ZDK4_9HYPH</name>
<feature type="transmembrane region" description="Helical" evidence="7">
    <location>
        <begin position="580"/>
        <end position="601"/>
    </location>
</feature>
<dbReference type="EMBL" id="JAOVZR010000001">
    <property type="protein sequence ID" value="MCY0149885.1"/>
    <property type="molecule type" value="Genomic_DNA"/>
</dbReference>
<feature type="transmembrane region" description="Helical" evidence="7">
    <location>
        <begin position="484"/>
        <end position="507"/>
    </location>
</feature>
<evidence type="ECO:0000256" key="4">
    <source>
        <dbReference type="ARBA" id="ARBA00022737"/>
    </source>
</evidence>
<feature type="transmembrane region" description="Helical" evidence="7">
    <location>
        <begin position="101"/>
        <end position="118"/>
    </location>
</feature>
<keyword evidence="2" id="KW-0813">Transport</keyword>
<evidence type="ECO:0000256" key="7">
    <source>
        <dbReference type="SAM" id="Phobius"/>
    </source>
</evidence>
<feature type="transmembrane region" description="Helical" evidence="7">
    <location>
        <begin position="412"/>
        <end position="441"/>
    </location>
</feature>
<evidence type="ECO:0000256" key="5">
    <source>
        <dbReference type="ARBA" id="ARBA00022989"/>
    </source>
</evidence>
<keyword evidence="6 7" id="KW-0472">Membrane</keyword>
<accession>A0ABT3ZDK4</accession>
<keyword evidence="5 7" id="KW-1133">Transmembrane helix</keyword>
<dbReference type="Proteomes" id="UP001073227">
    <property type="component" value="Unassembled WGS sequence"/>
</dbReference>
<dbReference type="PANTHER" id="PTHR43652">
    <property type="entry name" value="BASIC AMINO ACID ANTIPORTER YFCC-RELATED"/>
    <property type="match status" value="1"/>
</dbReference>
<dbReference type="PROSITE" id="PS01271">
    <property type="entry name" value="NA_SULFATE"/>
    <property type="match status" value="1"/>
</dbReference>